<dbReference type="CDD" id="cd00371">
    <property type="entry name" value="HMA"/>
    <property type="match status" value="1"/>
</dbReference>
<gene>
    <name evidence="6" type="ORF">KUTeg_013726</name>
</gene>
<dbReference type="Proteomes" id="UP001217089">
    <property type="component" value="Unassembled WGS sequence"/>
</dbReference>
<keyword evidence="7" id="KW-1185">Reference proteome</keyword>
<evidence type="ECO:0000313" key="6">
    <source>
        <dbReference type="EMBL" id="KAJ8308852.1"/>
    </source>
</evidence>
<comment type="cofactor">
    <cofactor evidence="1">
        <name>Cu(2+)</name>
        <dbReference type="ChEBI" id="CHEBI:29036"/>
    </cofactor>
</comment>
<dbReference type="Gene3D" id="2.60.40.200">
    <property type="entry name" value="Superoxide dismutase, copper/zinc binding domain"/>
    <property type="match status" value="1"/>
</dbReference>
<dbReference type="Pfam" id="PF00080">
    <property type="entry name" value="Sod_Cu"/>
    <property type="match status" value="1"/>
</dbReference>
<comment type="similarity">
    <text evidence="2">In the C-terminal section; belongs to the Cu-Zn superoxide dismutase family.</text>
</comment>
<evidence type="ECO:0000256" key="4">
    <source>
        <dbReference type="SAM" id="SignalP"/>
    </source>
</evidence>
<feature type="domain" description="HMA" evidence="5">
    <location>
        <begin position="14"/>
        <end position="77"/>
    </location>
</feature>
<evidence type="ECO:0000256" key="1">
    <source>
        <dbReference type="ARBA" id="ARBA00001973"/>
    </source>
</evidence>
<dbReference type="InterPro" id="IPR024134">
    <property type="entry name" value="SOD_Cu/Zn_/chaperone"/>
</dbReference>
<evidence type="ECO:0000313" key="7">
    <source>
        <dbReference type="Proteomes" id="UP001217089"/>
    </source>
</evidence>
<dbReference type="InterPro" id="IPR001424">
    <property type="entry name" value="SOD_Cu_Zn_dom"/>
</dbReference>
<evidence type="ECO:0000256" key="2">
    <source>
        <dbReference type="ARBA" id="ARBA00025798"/>
    </source>
</evidence>
<comment type="caution">
    <text evidence="6">The sequence shown here is derived from an EMBL/GenBank/DDBJ whole genome shotgun (WGS) entry which is preliminary data.</text>
</comment>
<dbReference type="EMBL" id="JARBDR010000657">
    <property type="protein sequence ID" value="KAJ8308852.1"/>
    <property type="molecule type" value="Genomic_DNA"/>
</dbReference>
<organism evidence="6 7">
    <name type="scientific">Tegillarca granosa</name>
    <name type="common">Malaysian cockle</name>
    <name type="synonym">Anadara granosa</name>
    <dbReference type="NCBI Taxonomy" id="220873"/>
    <lineage>
        <taxon>Eukaryota</taxon>
        <taxon>Metazoa</taxon>
        <taxon>Spiralia</taxon>
        <taxon>Lophotrochozoa</taxon>
        <taxon>Mollusca</taxon>
        <taxon>Bivalvia</taxon>
        <taxon>Autobranchia</taxon>
        <taxon>Pteriomorphia</taxon>
        <taxon>Arcoida</taxon>
        <taxon>Arcoidea</taxon>
        <taxon>Arcidae</taxon>
        <taxon>Tegillarca</taxon>
    </lineage>
</organism>
<reference evidence="6 7" key="1">
    <citation type="submission" date="2022-12" db="EMBL/GenBank/DDBJ databases">
        <title>Chromosome-level genome of Tegillarca granosa.</title>
        <authorList>
            <person name="Kim J."/>
        </authorList>
    </citation>
    <scope>NUCLEOTIDE SEQUENCE [LARGE SCALE GENOMIC DNA]</scope>
    <source>
        <strain evidence="6">Teg-2019</strain>
        <tissue evidence="6">Adductor muscle</tissue>
    </source>
</reference>
<dbReference type="PROSITE" id="PS50846">
    <property type="entry name" value="HMA_2"/>
    <property type="match status" value="1"/>
</dbReference>
<dbReference type="SUPFAM" id="SSF55008">
    <property type="entry name" value="HMA, heavy metal-associated domain"/>
    <property type="match status" value="1"/>
</dbReference>
<dbReference type="SUPFAM" id="SSF49329">
    <property type="entry name" value="Cu,Zn superoxide dismutase-like"/>
    <property type="match status" value="1"/>
</dbReference>
<evidence type="ECO:0000259" key="5">
    <source>
        <dbReference type="PROSITE" id="PS50846"/>
    </source>
</evidence>
<dbReference type="InterPro" id="IPR036423">
    <property type="entry name" value="SOD-like_Cu/Zn_dom_sf"/>
</dbReference>
<keyword evidence="4" id="KW-0732">Signal</keyword>
<proteinExistence type="inferred from homology"/>
<feature type="chain" id="PRO_5045121052" description="Superoxide dismutase copper chaperone" evidence="4">
    <location>
        <begin position="20"/>
        <end position="177"/>
    </location>
</feature>
<evidence type="ECO:0000256" key="3">
    <source>
        <dbReference type="ARBA" id="ARBA00032899"/>
    </source>
</evidence>
<accession>A0ABQ9EXY4</accession>
<dbReference type="PANTHER" id="PTHR10003">
    <property type="entry name" value="SUPEROXIDE DISMUTASE CU-ZN -RELATED"/>
    <property type="match status" value="1"/>
</dbReference>
<dbReference type="InterPro" id="IPR036163">
    <property type="entry name" value="HMA_dom_sf"/>
</dbReference>
<dbReference type="Pfam" id="PF00403">
    <property type="entry name" value="HMA"/>
    <property type="match status" value="1"/>
</dbReference>
<sequence>MLVLFWNDIVSFFLPQVEFAVQMTCNGCVNAVKKSLQGVDGVKSVDVNLEKEQVIVETTLPSDTIKNLIESTGKRAVIKGYGGTSASHLGAAVAIMEAGSNLIKGVVRMVQSDESSLVIDGTLDGLPPGRHAICVHECGDISDGCKSCGDVLKQFGNGQLTEKVSLIFRCDNGSDEI</sequence>
<protein>
    <recommendedName>
        <fullName evidence="3">Superoxide dismutase copper chaperone</fullName>
    </recommendedName>
</protein>
<name>A0ABQ9EXY4_TEGGR</name>
<dbReference type="Gene3D" id="3.30.70.100">
    <property type="match status" value="1"/>
</dbReference>
<dbReference type="InterPro" id="IPR006121">
    <property type="entry name" value="HMA_dom"/>
</dbReference>
<feature type="signal peptide" evidence="4">
    <location>
        <begin position="1"/>
        <end position="19"/>
    </location>
</feature>